<dbReference type="GO" id="GO:0006313">
    <property type="term" value="P:DNA transposition"/>
    <property type="evidence" value="ECO:0007669"/>
    <property type="project" value="InterPro"/>
</dbReference>
<dbReference type="OrthoDB" id="9797997at2"/>
<dbReference type="InterPro" id="IPR036515">
    <property type="entry name" value="Transposase_17_sf"/>
</dbReference>
<keyword evidence="3" id="KW-1185">Reference proteome</keyword>
<dbReference type="Gene3D" id="3.30.70.1290">
    <property type="entry name" value="Transposase IS200-like"/>
    <property type="match status" value="1"/>
</dbReference>
<evidence type="ECO:0000313" key="2">
    <source>
        <dbReference type="EMBL" id="AKD58512.1"/>
    </source>
</evidence>
<dbReference type="EMBL" id="CP010429">
    <property type="protein sequence ID" value="AKD58512.1"/>
    <property type="molecule type" value="Genomic_DNA"/>
</dbReference>
<organism evidence="2 3">
    <name type="scientific">Spirosoma radiotolerans</name>
    <dbReference type="NCBI Taxonomy" id="1379870"/>
    <lineage>
        <taxon>Bacteria</taxon>
        <taxon>Pseudomonadati</taxon>
        <taxon>Bacteroidota</taxon>
        <taxon>Cytophagia</taxon>
        <taxon>Cytophagales</taxon>
        <taxon>Cytophagaceae</taxon>
        <taxon>Spirosoma</taxon>
    </lineage>
</organism>
<accession>A0A0E4A181</accession>
<proteinExistence type="predicted"/>
<dbReference type="PANTHER" id="PTHR33360">
    <property type="entry name" value="TRANSPOSASE FOR INSERTION SEQUENCE ELEMENT IS200"/>
    <property type="match status" value="1"/>
</dbReference>
<dbReference type="AlphaFoldDB" id="A0A0E4A181"/>
<dbReference type="Proteomes" id="UP000033054">
    <property type="component" value="Chromosome"/>
</dbReference>
<feature type="domain" description="Transposase IS200-like" evidence="1">
    <location>
        <begin position="5"/>
        <end position="119"/>
    </location>
</feature>
<dbReference type="NCBIfam" id="NF033573">
    <property type="entry name" value="transpos_IS200"/>
    <property type="match status" value="1"/>
</dbReference>
<name>A0A0E4A181_9BACT</name>
<dbReference type="KEGG" id="srd:SD10_13395"/>
<dbReference type="RefSeq" id="WP_046579490.1">
    <property type="nucleotide sequence ID" value="NZ_CP010429.1"/>
</dbReference>
<dbReference type="InterPro" id="IPR002686">
    <property type="entry name" value="Transposase_17"/>
</dbReference>
<gene>
    <name evidence="2" type="ORF">SD10_13395</name>
</gene>
<dbReference type="Pfam" id="PF01797">
    <property type="entry name" value="Y1_Tnp"/>
    <property type="match status" value="1"/>
</dbReference>
<dbReference type="HOGENOM" id="CLU_101320_1_0_10"/>
<dbReference type="GO" id="GO:0003677">
    <property type="term" value="F:DNA binding"/>
    <property type="evidence" value="ECO:0007669"/>
    <property type="project" value="InterPro"/>
</dbReference>
<sequence length="147" mass="16565">MSHSKSKIWVHAVISTKGRQPLIQPIIRPTVHSELRNQLIAMNCCVDCIGGVADHVHLLFLLNPQKSIADVVKQIKGGSSHAFNQTNLTAAHFAWQIGYGAFSVSESHVKRVRAYILSQKEHHRNVTFMDEYHRFMIHYGLPDDAIG</sequence>
<dbReference type="PATRIC" id="fig|1379870.5.peg.2910"/>
<protein>
    <submittedName>
        <fullName evidence="2">Transposase</fullName>
    </submittedName>
</protein>
<dbReference type="SUPFAM" id="SSF143422">
    <property type="entry name" value="Transposase IS200-like"/>
    <property type="match status" value="1"/>
</dbReference>
<dbReference type="PANTHER" id="PTHR33360:SF2">
    <property type="entry name" value="TRANSPOSASE FOR INSERTION SEQUENCE ELEMENT IS200"/>
    <property type="match status" value="1"/>
</dbReference>
<dbReference type="SMART" id="SM01321">
    <property type="entry name" value="Y1_Tnp"/>
    <property type="match status" value="1"/>
</dbReference>
<dbReference type="GO" id="GO:0004803">
    <property type="term" value="F:transposase activity"/>
    <property type="evidence" value="ECO:0007669"/>
    <property type="project" value="InterPro"/>
</dbReference>
<evidence type="ECO:0000259" key="1">
    <source>
        <dbReference type="SMART" id="SM01321"/>
    </source>
</evidence>
<dbReference type="STRING" id="1379870.SD10_13395"/>
<evidence type="ECO:0000313" key="3">
    <source>
        <dbReference type="Proteomes" id="UP000033054"/>
    </source>
</evidence>
<reference evidence="2 3" key="1">
    <citation type="journal article" date="2014" name="Curr. Microbiol.">
        <title>Spirosoma radiotolerans sp. nov., a gamma-radiation-resistant bacterium isolated from gamma ray-irradiated soil.</title>
        <authorList>
            <person name="Lee J.J."/>
            <person name="Srinivasan S."/>
            <person name="Lim S."/>
            <person name="Joe M."/>
            <person name="Im S."/>
            <person name="Bae S.I."/>
            <person name="Park K.R."/>
            <person name="Han J.H."/>
            <person name="Park S.H."/>
            <person name="Joo B.M."/>
            <person name="Park S.J."/>
            <person name="Kim M.K."/>
        </authorList>
    </citation>
    <scope>NUCLEOTIDE SEQUENCE [LARGE SCALE GENOMIC DNA]</scope>
    <source>
        <strain evidence="2 3">DG5A</strain>
    </source>
</reference>